<gene>
    <name evidence="4" type="ORF">MMF94_31610</name>
</gene>
<dbReference type="Pfam" id="PF00106">
    <property type="entry name" value="adh_short"/>
    <property type="match status" value="1"/>
</dbReference>
<comment type="similarity">
    <text evidence="1 3">Belongs to the short-chain dehydrogenases/reductases (SDR) family.</text>
</comment>
<dbReference type="PANTHER" id="PTHR44169">
    <property type="entry name" value="NADPH-DEPENDENT 1-ACYLDIHYDROXYACETONE PHOSPHATE REDUCTASE"/>
    <property type="match status" value="1"/>
</dbReference>
<keyword evidence="5" id="KW-1185">Reference proteome</keyword>
<dbReference type="RefSeq" id="WP_241041077.1">
    <property type="nucleotide sequence ID" value="NZ_BAAAJF010000063.1"/>
</dbReference>
<organism evidence="4 5">
    <name type="scientific">Pseudonocardia alaniniphila</name>
    <dbReference type="NCBI Taxonomy" id="75291"/>
    <lineage>
        <taxon>Bacteria</taxon>
        <taxon>Bacillati</taxon>
        <taxon>Actinomycetota</taxon>
        <taxon>Actinomycetes</taxon>
        <taxon>Pseudonocardiales</taxon>
        <taxon>Pseudonocardiaceae</taxon>
        <taxon>Pseudonocardia</taxon>
    </lineage>
</organism>
<dbReference type="SUPFAM" id="SSF51735">
    <property type="entry name" value="NAD(P)-binding Rossmann-fold domains"/>
    <property type="match status" value="1"/>
</dbReference>
<comment type="caution">
    <text evidence="4">The sequence shown here is derived from an EMBL/GenBank/DDBJ whole genome shotgun (WGS) entry which is preliminary data.</text>
</comment>
<sequence length="247" mass="25504">MVSINGSTVLVTGGQRGLGKAFVEAALDLGAAKVYATARSPRPSADPRVVPLPLEVTDPRSVAALADQARDVSIVINNAGVTLRRPLISTPIDEIKNHFETNFFGVLRVTQALAPTLAANGGGALINVHSVLSWAAGAGAYGAGKAALWSATNSFRVDLAAQGTQVVGVHLGYTATDLTADLDVVKSDPHEVAREALLAVEIGQTEVLSDDVSRQFKAALSGPVEGLEFALVDGHLMARHPTAGTAV</sequence>
<dbReference type="NCBIfam" id="NF006119">
    <property type="entry name" value="PRK08264.1-5"/>
    <property type="match status" value="1"/>
</dbReference>
<protein>
    <submittedName>
        <fullName evidence="4">SDR family oxidoreductase</fullName>
    </submittedName>
</protein>
<reference evidence="4 5" key="1">
    <citation type="submission" date="2022-03" db="EMBL/GenBank/DDBJ databases">
        <title>Pseudonocardia alaer sp. nov., a novel actinomycete isolated from reed forest soil.</title>
        <authorList>
            <person name="Wang L."/>
        </authorList>
    </citation>
    <scope>NUCLEOTIDE SEQUENCE [LARGE SCALE GENOMIC DNA]</scope>
    <source>
        <strain evidence="4 5">Y-16303</strain>
    </source>
</reference>
<dbReference type="EMBL" id="JAKXMK010000031">
    <property type="protein sequence ID" value="MCH6170271.1"/>
    <property type="molecule type" value="Genomic_DNA"/>
</dbReference>
<dbReference type="InterPro" id="IPR002347">
    <property type="entry name" value="SDR_fam"/>
</dbReference>
<dbReference type="Gene3D" id="3.40.50.720">
    <property type="entry name" value="NAD(P)-binding Rossmann-like Domain"/>
    <property type="match status" value="1"/>
</dbReference>
<evidence type="ECO:0000256" key="2">
    <source>
        <dbReference type="ARBA" id="ARBA00023002"/>
    </source>
</evidence>
<accession>A0ABS9TPW4</accession>
<dbReference type="PANTHER" id="PTHR44169:SF6">
    <property type="entry name" value="NADPH-DEPENDENT 1-ACYLDIHYDROXYACETONE PHOSPHATE REDUCTASE"/>
    <property type="match status" value="1"/>
</dbReference>
<dbReference type="InterPro" id="IPR036291">
    <property type="entry name" value="NAD(P)-bd_dom_sf"/>
</dbReference>
<dbReference type="PRINTS" id="PR00080">
    <property type="entry name" value="SDRFAMILY"/>
</dbReference>
<evidence type="ECO:0000313" key="5">
    <source>
        <dbReference type="Proteomes" id="UP001299970"/>
    </source>
</evidence>
<dbReference type="Proteomes" id="UP001299970">
    <property type="component" value="Unassembled WGS sequence"/>
</dbReference>
<evidence type="ECO:0000256" key="3">
    <source>
        <dbReference type="RuleBase" id="RU000363"/>
    </source>
</evidence>
<name>A0ABS9TPW4_9PSEU</name>
<proteinExistence type="inferred from homology"/>
<evidence type="ECO:0000313" key="4">
    <source>
        <dbReference type="EMBL" id="MCH6170271.1"/>
    </source>
</evidence>
<evidence type="ECO:0000256" key="1">
    <source>
        <dbReference type="ARBA" id="ARBA00006484"/>
    </source>
</evidence>
<keyword evidence="2" id="KW-0560">Oxidoreductase</keyword>
<dbReference type="PRINTS" id="PR00081">
    <property type="entry name" value="GDHRDH"/>
</dbReference>